<proteinExistence type="predicted"/>
<accession>A0ABR8H2C2</accession>
<dbReference type="InterPro" id="IPR024402">
    <property type="entry name" value="DUF2726"/>
</dbReference>
<comment type="caution">
    <text evidence="2">The sequence shown here is derived from an EMBL/GenBank/DDBJ whole genome shotgun (WGS) entry which is preliminary data.</text>
</comment>
<organism evidence="2 3">
    <name type="scientific">Scytonema hofmannii FACHB-248</name>
    <dbReference type="NCBI Taxonomy" id="1842502"/>
    <lineage>
        <taxon>Bacteria</taxon>
        <taxon>Bacillati</taxon>
        <taxon>Cyanobacteriota</taxon>
        <taxon>Cyanophyceae</taxon>
        <taxon>Nostocales</taxon>
        <taxon>Scytonemataceae</taxon>
        <taxon>Scytonema</taxon>
    </lineage>
</organism>
<evidence type="ECO:0000313" key="2">
    <source>
        <dbReference type="EMBL" id="MBD2609163.1"/>
    </source>
</evidence>
<reference evidence="2 3" key="1">
    <citation type="journal article" date="2020" name="ISME J.">
        <title>Comparative genomics reveals insights into cyanobacterial evolution and habitat adaptation.</title>
        <authorList>
            <person name="Chen M.Y."/>
            <person name="Teng W.K."/>
            <person name="Zhao L."/>
            <person name="Hu C.X."/>
            <person name="Zhou Y.K."/>
            <person name="Han B.P."/>
            <person name="Song L.R."/>
            <person name="Shu W.S."/>
        </authorList>
    </citation>
    <scope>NUCLEOTIDE SEQUENCE [LARGE SCALE GENOMIC DNA]</scope>
    <source>
        <strain evidence="2 3">FACHB-248</strain>
    </source>
</reference>
<dbReference type="RefSeq" id="WP_029633720.1">
    <property type="nucleotide sequence ID" value="NZ_JACJTA010000132.1"/>
</dbReference>
<sequence length="158" mass="18355">MSVRVKRLVNPYEERMLEFLQTCVDEKYKIHTQVSLCQFCELDSNLDIELRKFFFSSSVDALITNSDYKPCLVVDFQSSYHDYPEARERDCKKGTLLALAEVPLLYSRVKDFGLLHLYSQSEEVVCNLFTGNRRENAQALIRKYCQQSLSSDVRVTAC</sequence>
<keyword evidence="3" id="KW-1185">Reference proteome</keyword>
<gene>
    <name evidence="2" type="ORF">H6G81_32770</name>
</gene>
<name>A0ABR8H2C2_9CYAN</name>
<dbReference type="EMBL" id="JACJTA010000132">
    <property type="protein sequence ID" value="MBD2609163.1"/>
    <property type="molecule type" value="Genomic_DNA"/>
</dbReference>
<dbReference type="Pfam" id="PF10881">
    <property type="entry name" value="DUF2726"/>
    <property type="match status" value="1"/>
</dbReference>
<protein>
    <submittedName>
        <fullName evidence="2">DUF2726 domain-containing protein</fullName>
    </submittedName>
</protein>
<evidence type="ECO:0000313" key="3">
    <source>
        <dbReference type="Proteomes" id="UP000660380"/>
    </source>
</evidence>
<feature type="domain" description="DUF2726" evidence="1">
    <location>
        <begin position="6"/>
        <end position="109"/>
    </location>
</feature>
<evidence type="ECO:0000259" key="1">
    <source>
        <dbReference type="Pfam" id="PF10881"/>
    </source>
</evidence>
<dbReference type="Proteomes" id="UP000660380">
    <property type="component" value="Unassembled WGS sequence"/>
</dbReference>